<evidence type="ECO:0000256" key="2">
    <source>
        <dbReference type="ARBA" id="ARBA00006727"/>
    </source>
</evidence>
<feature type="transmembrane region" description="Helical" evidence="3">
    <location>
        <begin position="344"/>
        <end position="367"/>
    </location>
</feature>
<feature type="transmembrane region" description="Helical" evidence="3">
    <location>
        <begin position="138"/>
        <end position="161"/>
    </location>
</feature>
<keyword evidence="3" id="KW-1133">Transmembrane helix</keyword>
<feature type="transmembrane region" description="Helical" evidence="3">
    <location>
        <begin position="374"/>
        <end position="394"/>
    </location>
</feature>
<dbReference type="PANTHER" id="PTHR11360:SF177">
    <property type="entry name" value="RIBOFLAVIN TRANSPORTER MCH5"/>
    <property type="match status" value="1"/>
</dbReference>
<dbReference type="EMBL" id="LXFE01002270">
    <property type="protein sequence ID" value="OLL23117.1"/>
    <property type="molecule type" value="Genomic_DNA"/>
</dbReference>
<keyword evidence="5" id="KW-1185">Reference proteome</keyword>
<gene>
    <name evidence="4" type="ORF">NEOLI_005310</name>
</gene>
<feature type="non-terminal residue" evidence="4">
    <location>
        <position position="1"/>
    </location>
</feature>
<feature type="transmembrane region" description="Helical" evidence="3">
    <location>
        <begin position="91"/>
        <end position="118"/>
    </location>
</feature>
<feature type="transmembrane region" description="Helical" evidence="3">
    <location>
        <begin position="168"/>
        <end position="187"/>
    </location>
</feature>
<name>A0A1U7LKE1_NEOID</name>
<proteinExistence type="inferred from homology"/>
<comment type="similarity">
    <text evidence="2">Belongs to the major facilitator superfamily. Monocarboxylate porter (TC 2.A.1.13) family.</text>
</comment>
<dbReference type="GO" id="GO:0016020">
    <property type="term" value="C:membrane"/>
    <property type="evidence" value="ECO:0007669"/>
    <property type="project" value="UniProtKB-SubCell"/>
</dbReference>
<evidence type="ECO:0000313" key="5">
    <source>
        <dbReference type="Proteomes" id="UP000186594"/>
    </source>
</evidence>
<evidence type="ECO:0000256" key="3">
    <source>
        <dbReference type="SAM" id="Phobius"/>
    </source>
</evidence>
<comment type="subcellular location">
    <subcellularLocation>
        <location evidence="1">Membrane</location>
        <topology evidence="1">Multi-pass membrane protein</topology>
    </subcellularLocation>
</comment>
<reference evidence="4 5" key="1">
    <citation type="submission" date="2016-04" db="EMBL/GenBank/DDBJ databases">
        <title>Evolutionary innovation and constraint leading to complex multicellularity in the Ascomycota.</title>
        <authorList>
            <person name="Cisse O."/>
            <person name="Nguyen A."/>
            <person name="Hewitt D.A."/>
            <person name="Jedd G."/>
            <person name="Stajich J.E."/>
        </authorList>
    </citation>
    <scope>NUCLEOTIDE SEQUENCE [LARGE SCALE GENOMIC DNA]</scope>
    <source>
        <strain evidence="4 5">DAH-3</strain>
    </source>
</reference>
<feature type="transmembrane region" description="Helical" evidence="3">
    <location>
        <begin position="313"/>
        <end position="338"/>
    </location>
</feature>
<dbReference type="Pfam" id="PF07690">
    <property type="entry name" value="MFS_1"/>
    <property type="match status" value="1"/>
</dbReference>
<dbReference type="InterPro" id="IPR011701">
    <property type="entry name" value="MFS"/>
</dbReference>
<dbReference type="PANTHER" id="PTHR11360">
    <property type="entry name" value="MONOCARBOXYLATE TRANSPORTER"/>
    <property type="match status" value="1"/>
</dbReference>
<feature type="transmembrane region" description="Helical" evidence="3">
    <location>
        <begin position="461"/>
        <end position="478"/>
    </location>
</feature>
<dbReference type="STRING" id="1198029.A0A1U7LKE1"/>
<feature type="transmembrane region" description="Helical" evidence="3">
    <location>
        <begin position="269"/>
        <end position="289"/>
    </location>
</feature>
<organism evidence="4 5">
    <name type="scientific">Neolecta irregularis (strain DAH-3)</name>
    <dbReference type="NCBI Taxonomy" id="1198029"/>
    <lineage>
        <taxon>Eukaryota</taxon>
        <taxon>Fungi</taxon>
        <taxon>Dikarya</taxon>
        <taxon>Ascomycota</taxon>
        <taxon>Taphrinomycotina</taxon>
        <taxon>Neolectales</taxon>
        <taxon>Neolectaceae</taxon>
        <taxon>Neolecta</taxon>
    </lineage>
</organism>
<dbReference type="InterPro" id="IPR036259">
    <property type="entry name" value="MFS_trans_sf"/>
</dbReference>
<evidence type="ECO:0000256" key="1">
    <source>
        <dbReference type="ARBA" id="ARBA00004141"/>
    </source>
</evidence>
<sequence length="492" mass="54285">GTAKSWHAYSACRQEECRSRDTPLPSGIAATGDQSRSGGNALFLTMITKSNTFFADIKSDLAFLERDYVGGVATVDRTRQHSLVAYPEGGYGWVVVLGAFLVFHAGFGLVLSFGIWNIYYQSTFPIHKVLFVDKPPQWIISIGALQLAVLNLSGLVAGRLVNRVSARASLIVGSSFIVYSLFCVSLSEQLWEFYLSHSILLGTGIGLCYNPALYAVTQWFRQKRALAVGISFCGAYLGGVTWPVIFYYAYKKLDFPMANRTYTHIKLPLTLGIIAIIVAVELFIATFLVKERIPKSSQKVGKWDFTAFKDNRFVFMCLGNLVSSFGFWVAPFFTVWWLRLNGVTTAYLTICLMNAASIPGNLLAGYLADRYGNLNVLTSTTFLTGLVNICFWLPNKTIDSVFFFSILYGFLSGGYFSLYAVSMKRIAVGKGFAAQLGMFNFSATLGVLFGTPVAILLNWDLAFALSGAAMIIGSLFIAKVRWSLNRTLFAKV</sequence>
<feature type="transmembrane region" description="Helical" evidence="3">
    <location>
        <begin position="225"/>
        <end position="249"/>
    </location>
</feature>
<feature type="transmembrane region" description="Helical" evidence="3">
    <location>
        <begin position="193"/>
        <end position="213"/>
    </location>
</feature>
<protein>
    <submittedName>
        <fullName evidence="4">Riboflavin transporter MCH5</fullName>
    </submittedName>
</protein>
<dbReference type="AlphaFoldDB" id="A0A1U7LKE1"/>
<feature type="transmembrane region" description="Helical" evidence="3">
    <location>
        <begin position="400"/>
        <end position="421"/>
    </location>
</feature>
<comment type="caution">
    <text evidence="4">The sequence shown here is derived from an EMBL/GenBank/DDBJ whole genome shotgun (WGS) entry which is preliminary data.</text>
</comment>
<dbReference type="OrthoDB" id="410267at2759"/>
<keyword evidence="3" id="KW-0812">Transmembrane</keyword>
<keyword evidence="3" id="KW-0472">Membrane</keyword>
<accession>A0A1U7LKE1</accession>
<evidence type="ECO:0000313" key="4">
    <source>
        <dbReference type="EMBL" id="OLL23117.1"/>
    </source>
</evidence>
<dbReference type="SUPFAM" id="SSF103473">
    <property type="entry name" value="MFS general substrate transporter"/>
    <property type="match status" value="1"/>
</dbReference>
<dbReference type="InterPro" id="IPR050327">
    <property type="entry name" value="Proton-linked_MCT"/>
</dbReference>
<dbReference type="GO" id="GO:0022857">
    <property type="term" value="F:transmembrane transporter activity"/>
    <property type="evidence" value="ECO:0007669"/>
    <property type="project" value="InterPro"/>
</dbReference>
<dbReference type="OMA" id="WHAYSAC"/>
<dbReference type="Gene3D" id="1.20.1250.20">
    <property type="entry name" value="MFS general substrate transporter like domains"/>
    <property type="match status" value="2"/>
</dbReference>
<dbReference type="Proteomes" id="UP000186594">
    <property type="component" value="Unassembled WGS sequence"/>
</dbReference>
<feature type="transmembrane region" description="Helical" evidence="3">
    <location>
        <begin position="433"/>
        <end position="455"/>
    </location>
</feature>